<dbReference type="GO" id="GO:0033588">
    <property type="term" value="C:elongator holoenzyme complex"/>
    <property type="evidence" value="ECO:0007669"/>
    <property type="project" value="InterPro"/>
</dbReference>
<evidence type="ECO:0000256" key="9">
    <source>
        <dbReference type="SAM" id="MobiDB-lite"/>
    </source>
</evidence>
<keyword evidence="8" id="KW-0539">Nucleus</keyword>
<proteinExistence type="inferred from homology"/>
<dbReference type="Gene3D" id="3.40.50.300">
    <property type="entry name" value="P-loop containing nucleotide triphosphate hydrolases"/>
    <property type="match status" value="1"/>
</dbReference>
<comment type="subcellular location">
    <subcellularLocation>
        <location evidence="2">Cytoplasm</location>
    </subcellularLocation>
    <subcellularLocation>
        <location evidence="1">Nucleus</location>
    </subcellularLocation>
</comment>
<feature type="region of interest" description="Disordered" evidence="9">
    <location>
        <begin position="228"/>
        <end position="281"/>
    </location>
</feature>
<evidence type="ECO:0000313" key="11">
    <source>
        <dbReference type="EMBL" id="CEK87105.1"/>
    </source>
</evidence>
<evidence type="ECO:0000256" key="5">
    <source>
        <dbReference type="ARBA" id="ARBA00020264"/>
    </source>
</evidence>
<evidence type="ECO:0000256" key="3">
    <source>
        <dbReference type="ARBA" id="ARBA00005043"/>
    </source>
</evidence>
<comment type="pathway">
    <text evidence="3">tRNA modification; 5-methoxycarbonylmethyl-2-thiouridine-tRNA biosynthesis.</text>
</comment>
<evidence type="ECO:0000256" key="1">
    <source>
        <dbReference type="ARBA" id="ARBA00004123"/>
    </source>
</evidence>
<dbReference type="PANTHER" id="PTHR15641">
    <property type="entry name" value="ELONGATOR COMPLEX PROTEIN 5"/>
    <property type="match status" value="1"/>
</dbReference>
<dbReference type="GO" id="GO:0000049">
    <property type="term" value="F:tRNA binding"/>
    <property type="evidence" value="ECO:0007669"/>
    <property type="project" value="TreeGrafter"/>
</dbReference>
<feature type="compositionally biased region" description="Polar residues" evidence="9">
    <location>
        <begin position="201"/>
        <end position="215"/>
    </location>
</feature>
<feature type="compositionally biased region" description="Acidic residues" evidence="9">
    <location>
        <begin position="266"/>
        <end position="281"/>
    </location>
</feature>
<dbReference type="GO" id="GO:0002098">
    <property type="term" value="P:tRNA wobble uridine modification"/>
    <property type="evidence" value="ECO:0007669"/>
    <property type="project" value="InterPro"/>
</dbReference>
<organism evidence="10">
    <name type="scientific">Arion vulgaris</name>
    <dbReference type="NCBI Taxonomy" id="1028688"/>
    <lineage>
        <taxon>Eukaryota</taxon>
        <taxon>Metazoa</taxon>
        <taxon>Spiralia</taxon>
        <taxon>Lophotrochozoa</taxon>
        <taxon>Mollusca</taxon>
        <taxon>Gastropoda</taxon>
        <taxon>Heterobranchia</taxon>
        <taxon>Euthyneura</taxon>
        <taxon>Panpulmonata</taxon>
        <taxon>Eupulmonata</taxon>
        <taxon>Stylommatophora</taxon>
        <taxon>Helicina</taxon>
        <taxon>Arionoidea</taxon>
        <taxon>Arionidae</taxon>
        <taxon>Arion</taxon>
    </lineage>
</organism>
<evidence type="ECO:0000256" key="4">
    <source>
        <dbReference type="ARBA" id="ARBA00009567"/>
    </source>
</evidence>
<accession>A0A0B7B498</accession>
<dbReference type="EMBL" id="HACG01040236">
    <property type="protein sequence ID" value="CEK87101.1"/>
    <property type="molecule type" value="Transcribed_RNA"/>
</dbReference>
<evidence type="ECO:0000256" key="8">
    <source>
        <dbReference type="ARBA" id="ARBA00023242"/>
    </source>
</evidence>
<dbReference type="CDD" id="cd19496">
    <property type="entry name" value="Elp5"/>
    <property type="match status" value="1"/>
</dbReference>
<evidence type="ECO:0000256" key="7">
    <source>
        <dbReference type="ARBA" id="ARBA00022694"/>
    </source>
</evidence>
<dbReference type="UniPathway" id="UPA00988"/>
<keyword evidence="6" id="KW-0963">Cytoplasm</keyword>
<protein>
    <recommendedName>
        <fullName evidence="5">Elongator complex protein 5</fullName>
    </recommendedName>
</protein>
<comment type="similarity">
    <text evidence="4">Belongs to the ELP5 family.</text>
</comment>
<sequence length="281" mass="31365">MLEDLLKGAEKSRLILVTDETECPGRHLLLNWIHNLGNRCDKIILICFERHTDFFTNWLPVNLQNKIIAIDYRSSNLGRDTDAILDKAISMTSQVGETVAVVIDSLSLHITLKSAAGTCHLLHKLASGSSVAQVVALLHRDVHDRSTCSLIEHIASSVIDIVSSTRFKYTCCIRHCRSTGKVYKSREYFVTDDNFHIENFGSASPGDSSTSQKQVSKVDPTAELPFSLSLTDSEKDERSKVKLPYLKDQTGDTELSSGQIFYQPDSVDDFDDEDPDDDLNI</sequence>
<reference evidence="10" key="1">
    <citation type="submission" date="2014-12" db="EMBL/GenBank/DDBJ databases">
        <title>Insight into the proteome of Arion vulgaris.</title>
        <authorList>
            <person name="Aradska J."/>
            <person name="Bulat T."/>
            <person name="Smidak R."/>
            <person name="Sarate P."/>
            <person name="Gangsoo J."/>
            <person name="Sialana F."/>
            <person name="Bilban M."/>
            <person name="Lubec G."/>
        </authorList>
    </citation>
    <scope>NUCLEOTIDE SEQUENCE</scope>
    <source>
        <tissue evidence="10">Skin</tissue>
    </source>
</reference>
<gene>
    <name evidence="10" type="primary">ORF157318</name>
    <name evidence="11" type="synonym">ORF157335</name>
</gene>
<dbReference type="InterPro" id="IPR019519">
    <property type="entry name" value="Elp5"/>
</dbReference>
<dbReference type="Pfam" id="PF10483">
    <property type="entry name" value="Elong_Iki1"/>
    <property type="match status" value="2"/>
</dbReference>
<dbReference type="InterPro" id="IPR027417">
    <property type="entry name" value="P-loop_NTPase"/>
</dbReference>
<dbReference type="GO" id="GO:0005829">
    <property type="term" value="C:cytosol"/>
    <property type="evidence" value="ECO:0007669"/>
    <property type="project" value="TreeGrafter"/>
</dbReference>
<dbReference type="GO" id="GO:0005634">
    <property type="term" value="C:nucleus"/>
    <property type="evidence" value="ECO:0007669"/>
    <property type="project" value="UniProtKB-SubCell"/>
</dbReference>
<dbReference type="AlphaFoldDB" id="A0A0B7B498"/>
<name>A0A0B7B498_9EUPU</name>
<evidence type="ECO:0000313" key="10">
    <source>
        <dbReference type="EMBL" id="CEK87101.1"/>
    </source>
</evidence>
<keyword evidence="7" id="KW-0819">tRNA processing</keyword>
<feature type="region of interest" description="Disordered" evidence="9">
    <location>
        <begin position="201"/>
        <end position="220"/>
    </location>
</feature>
<dbReference type="EMBL" id="HACG01040240">
    <property type="protein sequence ID" value="CEK87105.1"/>
    <property type="molecule type" value="Transcribed_RNA"/>
</dbReference>
<evidence type="ECO:0000256" key="2">
    <source>
        <dbReference type="ARBA" id="ARBA00004496"/>
    </source>
</evidence>
<evidence type="ECO:0000256" key="6">
    <source>
        <dbReference type="ARBA" id="ARBA00022490"/>
    </source>
</evidence>
<dbReference type="PANTHER" id="PTHR15641:SF1">
    <property type="entry name" value="ELONGATOR COMPLEX PROTEIN 5"/>
    <property type="match status" value="1"/>
</dbReference>